<sequence>MTTTTSAKSSRLEAPQWYKRFVAQFPLWRHPVAYQSAQINVPQLCVYAPGWDGEEASFDLHCLKRQTYLLMRGVEVELLPLNEPNASSTDMLPFLVTPGGECLSAHEINRFADAHATKGEKALEKRKQLEEKRKKLAAAAKEAAAATEQDGYQVITPSASSAQGDEECAEKTRLEADMEAFIMLLETKLQPALLYWLWCEQDNYRAITRNYYGSNYTQPLDKIVPWTRQRTITNWVHNRYHGELTRERIYSDATEALEAVSRRLGKSTWLFDESEPSYADAVCFAYLHVILAPDSVPTPELQNIVRRFDNLISYRNKVYNHVYAADEDEESTA</sequence>
<dbReference type="InterPro" id="IPR036282">
    <property type="entry name" value="Glutathione-S-Trfase_C_sf"/>
</dbReference>
<evidence type="ECO:0000256" key="4">
    <source>
        <dbReference type="ARBA" id="ARBA00022787"/>
    </source>
</evidence>
<dbReference type="SUPFAM" id="SSF47616">
    <property type="entry name" value="GST C-terminal domain-like"/>
    <property type="match status" value="1"/>
</dbReference>
<feature type="coiled-coil region" evidence="8">
    <location>
        <begin position="119"/>
        <end position="149"/>
    </location>
</feature>
<dbReference type="EMBL" id="KZ993036">
    <property type="protein sequence ID" value="RKP05770.1"/>
    <property type="molecule type" value="Genomic_DNA"/>
</dbReference>
<evidence type="ECO:0000259" key="10">
    <source>
        <dbReference type="Pfam" id="PF17171"/>
    </source>
</evidence>
<organism evidence="11 12">
    <name type="scientific">Thamnocephalis sphaerospora</name>
    <dbReference type="NCBI Taxonomy" id="78915"/>
    <lineage>
        <taxon>Eukaryota</taxon>
        <taxon>Fungi</taxon>
        <taxon>Fungi incertae sedis</taxon>
        <taxon>Zoopagomycota</taxon>
        <taxon>Zoopagomycotina</taxon>
        <taxon>Zoopagomycetes</taxon>
        <taxon>Zoopagales</taxon>
        <taxon>Sigmoideomycetaceae</taxon>
        <taxon>Thamnocephalis</taxon>
    </lineage>
</organism>
<evidence type="ECO:0008006" key="13">
    <source>
        <dbReference type="Google" id="ProtNLM"/>
    </source>
</evidence>
<dbReference type="Pfam" id="PF17171">
    <property type="entry name" value="GST_C_6"/>
    <property type="match status" value="1"/>
</dbReference>
<dbReference type="InterPro" id="IPR050931">
    <property type="entry name" value="Mito_Protein_Transport_Metaxin"/>
</dbReference>
<keyword evidence="5" id="KW-0653">Protein transport</keyword>
<comment type="similarity">
    <text evidence="2">Belongs to the metaxin family.</text>
</comment>
<proteinExistence type="inferred from homology"/>
<dbReference type="GO" id="GO:0007005">
    <property type="term" value="P:mitochondrion organization"/>
    <property type="evidence" value="ECO:0007669"/>
    <property type="project" value="TreeGrafter"/>
</dbReference>
<name>A0A4P9XKI6_9FUNG</name>
<evidence type="ECO:0000313" key="11">
    <source>
        <dbReference type="EMBL" id="RKP05770.1"/>
    </source>
</evidence>
<reference evidence="12" key="1">
    <citation type="journal article" date="2018" name="Nat. Microbiol.">
        <title>Leveraging single-cell genomics to expand the fungal tree of life.</title>
        <authorList>
            <person name="Ahrendt S.R."/>
            <person name="Quandt C.A."/>
            <person name="Ciobanu D."/>
            <person name="Clum A."/>
            <person name="Salamov A."/>
            <person name="Andreopoulos B."/>
            <person name="Cheng J.F."/>
            <person name="Woyke T."/>
            <person name="Pelin A."/>
            <person name="Henrissat B."/>
            <person name="Reynolds N.K."/>
            <person name="Benny G.L."/>
            <person name="Smith M.E."/>
            <person name="James T.Y."/>
            <person name="Grigoriev I.V."/>
        </authorList>
    </citation>
    <scope>NUCLEOTIDE SEQUENCE [LARGE SCALE GENOMIC DNA]</scope>
    <source>
        <strain evidence="12">RSA 1356</strain>
    </source>
</reference>
<keyword evidence="4" id="KW-1000">Mitochondrion outer membrane</keyword>
<keyword evidence="6" id="KW-0496">Mitochondrion</keyword>
<dbReference type="Pfam" id="PF10568">
    <property type="entry name" value="Tom37"/>
    <property type="match status" value="1"/>
</dbReference>
<evidence type="ECO:0000256" key="8">
    <source>
        <dbReference type="SAM" id="Coils"/>
    </source>
</evidence>
<protein>
    <recommendedName>
        <fullName evidence="13">Metaxin glutathione S-transferase domain-containing protein</fullName>
    </recommendedName>
</protein>
<comment type="subcellular location">
    <subcellularLocation>
        <location evidence="1">Mitochondrion outer membrane</location>
    </subcellularLocation>
</comment>
<feature type="domain" description="Mitochondrial outer membrane transport complex Sam37/metaxin N-terminal" evidence="9">
    <location>
        <begin position="62"/>
        <end position="228"/>
    </location>
</feature>
<evidence type="ECO:0000256" key="2">
    <source>
        <dbReference type="ARBA" id="ARBA00009170"/>
    </source>
</evidence>
<feature type="domain" description="Metaxin glutathione S-transferase" evidence="10">
    <location>
        <begin position="253"/>
        <end position="317"/>
    </location>
</feature>
<evidence type="ECO:0000256" key="7">
    <source>
        <dbReference type="ARBA" id="ARBA00023136"/>
    </source>
</evidence>
<keyword evidence="8" id="KW-0175">Coiled coil</keyword>
<dbReference type="Proteomes" id="UP000271241">
    <property type="component" value="Unassembled WGS sequence"/>
</dbReference>
<dbReference type="GO" id="GO:0001401">
    <property type="term" value="C:SAM complex"/>
    <property type="evidence" value="ECO:0007669"/>
    <property type="project" value="InterPro"/>
</dbReference>
<dbReference type="InterPro" id="IPR033468">
    <property type="entry name" value="Metaxin_GST"/>
</dbReference>
<dbReference type="InterPro" id="IPR019564">
    <property type="entry name" value="Sam37/metaxin_N"/>
</dbReference>
<evidence type="ECO:0000256" key="5">
    <source>
        <dbReference type="ARBA" id="ARBA00022927"/>
    </source>
</evidence>
<dbReference type="STRING" id="78915.A0A4P9XKI6"/>
<keyword evidence="3" id="KW-0813">Transport</keyword>
<dbReference type="PANTHER" id="PTHR12289">
    <property type="entry name" value="METAXIN RELATED"/>
    <property type="match status" value="1"/>
</dbReference>
<evidence type="ECO:0000313" key="12">
    <source>
        <dbReference type="Proteomes" id="UP000271241"/>
    </source>
</evidence>
<keyword evidence="7" id="KW-0472">Membrane</keyword>
<evidence type="ECO:0000259" key="9">
    <source>
        <dbReference type="Pfam" id="PF10568"/>
    </source>
</evidence>
<dbReference type="GO" id="GO:0015031">
    <property type="term" value="P:protein transport"/>
    <property type="evidence" value="ECO:0007669"/>
    <property type="project" value="UniProtKB-KW"/>
</dbReference>
<gene>
    <name evidence="11" type="ORF">THASP1DRAFT_32397</name>
</gene>
<evidence type="ECO:0000256" key="6">
    <source>
        <dbReference type="ARBA" id="ARBA00023128"/>
    </source>
</evidence>
<evidence type="ECO:0000256" key="1">
    <source>
        <dbReference type="ARBA" id="ARBA00004294"/>
    </source>
</evidence>
<accession>A0A4P9XKI6</accession>
<dbReference type="AlphaFoldDB" id="A0A4P9XKI6"/>
<dbReference type="PANTHER" id="PTHR12289:SF41">
    <property type="entry name" value="FAILED AXON CONNECTIONS-RELATED"/>
    <property type="match status" value="1"/>
</dbReference>
<keyword evidence="12" id="KW-1185">Reference proteome</keyword>
<dbReference type="OrthoDB" id="198787at2759"/>
<evidence type="ECO:0000256" key="3">
    <source>
        <dbReference type="ARBA" id="ARBA00022448"/>
    </source>
</evidence>